<protein>
    <submittedName>
        <fullName evidence="1">Uncharacterized protein</fullName>
    </submittedName>
</protein>
<dbReference type="EMBL" id="LAZR01044220">
    <property type="protein sequence ID" value="KKL05189.1"/>
    <property type="molecule type" value="Genomic_DNA"/>
</dbReference>
<evidence type="ECO:0000313" key="1">
    <source>
        <dbReference type="EMBL" id="KKL05189.1"/>
    </source>
</evidence>
<sequence>YTILDNISRRDESITCPRCQHLMAKGEL</sequence>
<organism evidence="1">
    <name type="scientific">marine sediment metagenome</name>
    <dbReference type="NCBI Taxonomy" id="412755"/>
    <lineage>
        <taxon>unclassified sequences</taxon>
        <taxon>metagenomes</taxon>
        <taxon>ecological metagenomes</taxon>
    </lineage>
</organism>
<gene>
    <name evidence="1" type="ORF">LCGC14_2608570</name>
</gene>
<comment type="caution">
    <text evidence="1">The sequence shown here is derived from an EMBL/GenBank/DDBJ whole genome shotgun (WGS) entry which is preliminary data.</text>
</comment>
<dbReference type="AlphaFoldDB" id="A0A0F9A6N7"/>
<reference evidence="1" key="1">
    <citation type="journal article" date="2015" name="Nature">
        <title>Complex archaea that bridge the gap between prokaryotes and eukaryotes.</title>
        <authorList>
            <person name="Spang A."/>
            <person name="Saw J.H."/>
            <person name="Jorgensen S.L."/>
            <person name="Zaremba-Niedzwiedzka K."/>
            <person name="Martijn J."/>
            <person name="Lind A.E."/>
            <person name="van Eijk R."/>
            <person name="Schleper C."/>
            <person name="Guy L."/>
            <person name="Ettema T.J."/>
        </authorList>
    </citation>
    <scope>NUCLEOTIDE SEQUENCE</scope>
</reference>
<proteinExistence type="predicted"/>
<accession>A0A0F9A6N7</accession>
<name>A0A0F9A6N7_9ZZZZ</name>
<feature type="non-terminal residue" evidence="1">
    <location>
        <position position="1"/>
    </location>
</feature>